<feature type="transmembrane region" description="Helical" evidence="2">
    <location>
        <begin position="22"/>
        <end position="41"/>
    </location>
</feature>
<reference evidence="4" key="1">
    <citation type="journal article" date="2019" name="Int. J. Syst. Evol. Microbiol.">
        <title>The Global Catalogue of Microorganisms (GCM) 10K type strain sequencing project: providing services to taxonomists for standard genome sequencing and annotation.</title>
        <authorList>
            <consortium name="The Broad Institute Genomics Platform"/>
            <consortium name="The Broad Institute Genome Sequencing Center for Infectious Disease"/>
            <person name="Wu L."/>
            <person name="Ma J."/>
        </authorList>
    </citation>
    <scope>NUCLEOTIDE SEQUENCE [LARGE SCALE GENOMIC DNA]</scope>
    <source>
        <strain evidence="4">JCM 3367</strain>
    </source>
</reference>
<dbReference type="Proteomes" id="UP001499978">
    <property type="component" value="Unassembled WGS sequence"/>
</dbReference>
<dbReference type="EMBL" id="BAAARY010000007">
    <property type="protein sequence ID" value="GAA2522247.1"/>
    <property type="molecule type" value="Genomic_DNA"/>
</dbReference>
<proteinExistence type="predicted"/>
<evidence type="ECO:0000313" key="4">
    <source>
        <dbReference type="Proteomes" id="UP001499978"/>
    </source>
</evidence>
<evidence type="ECO:0000313" key="3">
    <source>
        <dbReference type="EMBL" id="GAA2522247.1"/>
    </source>
</evidence>
<keyword evidence="2" id="KW-1133">Transmembrane helix</keyword>
<keyword evidence="2" id="KW-0812">Transmembrane</keyword>
<evidence type="ECO:0000256" key="2">
    <source>
        <dbReference type="SAM" id="Phobius"/>
    </source>
</evidence>
<name>A0ABP6AT75_9ACTN</name>
<sequence>MAGVGPAGTGDKLEVAMRNRRITWAVAAVLALAALGCGSGGGGDDDDDDDGGDDFAMSVVHSSGHGG</sequence>
<protein>
    <submittedName>
        <fullName evidence="3">Uncharacterized protein</fullName>
    </submittedName>
</protein>
<gene>
    <name evidence="3" type="ORF">GCM10010201_20290</name>
</gene>
<comment type="caution">
    <text evidence="3">The sequence shown here is derived from an EMBL/GenBank/DDBJ whole genome shotgun (WGS) entry which is preliminary data.</text>
</comment>
<organism evidence="3 4">
    <name type="scientific">Pilimelia columellifera subsp. columellifera</name>
    <dbReference type="NCBI Taxonomy" id="706583"/>
    <lineage>
        <taxon>Bacteria</taxon>
        <taxon>Bacillati</taxon>
        <taxon>Actinomycetota</taxon>
        <taxon>Actinomycetes</taxon>
        <taxon>Micromonosporales</taxon>
        <taxon>Micromonosporaceae</taxon>
        <taxon>Pilimelia</taxon>
    </lineage>
</organism>
<evidence type="ECO:0000256" key="1">
    <source>
        <dbReference type="SAM" id="MobiDB-lite"/>
    </source>
</evidence>
<feature type="compositionally biased region" description="Acidic residues" evidence="1">
    <location>
        <begin position="43"/>
        <end position="53"/>
    </location>
</feature>
<keyword evidence="2" id="KW-0472">Membrane</keyword>
<feature type="region of interest" description="Disordered" evidence="1">
    <location>
        <begin position="40"/>
        <end position="67"/>
    </location>
</feature>
<accession>A0ABP6AT75</accession>
<keyword evidence="4" id="KW-1185">Reference proteome</keyword>